<dbReference type="InterPro" id="IPR038287">
    <property type="entry name" value="Cse2_sf"/>
</dbReference>
<evidence type="ECO:0000313" key="1">
    <source>
        <dbReference type="EMBL" id="KRK26425.1"/>
    </source>
</evidence>
<comment type="caution">
    <text evidence="1">The sequence shown here is derived from an EMBL/GenBank/DDBJ whole genome shotgun (WGS) entry which is preliminary data.</text>
</comment>
<organism evidence="1 2">
    <name type="scientific">Lactiplantibacillus pentosus DSM 20314</name>
    <dbReference type="NCBI Taxonomy" id="1423791"/>
    <lineage>
        <taxon>Bacteria</taxon>
        <taxon>Bacillati</taxon>
        <taxon>Bacillota</taxon>
        <taxon>Bacilli</taxon>
        <taxon>Lactobacillales</taxon>
        <taxon>Lactobacillaceae</taxon>
        <taxon>Lactiplantibacillus</taxon>
    </lineage>
</organism>
<dbReference type="NCBIfam" id="TIGR02548">
    <property type="entry name" value="casB_cse2"/>
    <property type="match status" value="1"/>
</dbReference>
<dbReference type="AlphaFoldDB" id="A0A837RCV7"/>
<sequence length="203" mass="22971">MKNKIQKVTASIIRQLYNHGNLNKGVLASVRHATVLNSPQAQALWPIMMAELDDEMLSRDGRPTAAEVAVYTAVRFYAIQQQGSEVLVYGPANSQTDDTEKGIPLFQALAKLRRNEETRVALDRRMQPLLATTNVASAINALTHLVSMLKAANQQQKIDYARLAQDLYWLQQSYERASQVRLQWGQQYYRPQDATEKPEGKKN</sequence>
<evidence type="ECO:0000313" key="2">
    <source>
        <dbReference type="Proteomes" id="UP000051020"/>
    </source>
</evidence>
<dbReference type="CDD" id="cd09731">
    <property type="entry name" value="Cse2_I-E"/>
    <property type="match status" value="1"/>
</dbReference>
<protein>
    <submittedName>
        <fullName evidence="1">Crispr-associated protein</fullName>
    </submittedName>
</protein>
<accession>A0A837RCV7</accession>
<proteinExistence type="predicted"/>
<dbReference type="EMBL" id="AZCU01000003">
    <property type="protein sequence ID" value="KRK26425.1"/>
    <property type="molecule type" value="Genomic_DNA"/>
</dbReference>
<dbReference type="Proteomes" id="UP000051020">
    <property type="component" value="Unassembled WGS sequence"/>
</dbReference>
<dbReference type="Gene3D" id="1.10.520.40">
    <property type="entry name" value="CRISPR-associated protein Cse2"/>
    <property type="match status" value="1"/>
</dbReference>
<dbReference type="Pfam" id="PF09485">
    <property type="entry name" value="CRISPR_Cse2"/>
    <property type="match status" value="1"/>
</dbReference>
<gene>
    <name evidence="1" type="ORF">FD24_GL002161</name>
</gene>
<reference evidence="1 2" key="1">
    <citation type="journal article" date="2015" name="Genome Announc.">
        <title>Expanding the biotechnology potential of lactobacilli through comparative genomics of 213 strains and associated genera.</title>
        <authorList>
            <person name="Sun Z."/>
            <person name="Harris H.M."/>
            <person name="McCann A."/>
            <person name="Guo C."/>
            <person name="Argimon S."/>
            <person name="Zhang W."/>
            <person name="Yang X."/>
            <person name="Jeffery I.B."/>
            <person name="Cooney J.C."/>
            <person name="Kagawa T.F."/>
            <person name="Liu W."/>
            <person name="Song Y."/>
            <person name="Salvetti E."/>
            <person name="Wrobel A."/>
            <person name="Rasinkangas P."/>
            <person name="Parkhill J."/>
            <person name="Rea M.C."/>
            <person name="O'Sullivan O."/>
            <person name="Ritari J."/>
            <person name="Douillard F.P."/>
            <person name="Paul Ross R."/>
            <person name="Yang R."/>
            <person name="Briner A.E."/>
            <person name="Felis G.E."/>
            <person name="de Vos W.M."/>
            <person name="Barrangou R."/>
            <person name="Klaenhammer T.R."/>
            <person name="Caufield P.W."/>
            <person name="Cui Y."/>
            <person name="Zhang H."/>
            <person name="O'Toole P.W."/>
        </authorList>
    </citation>
    <scope>NUCLEOTIDE SEQUENCE [LARGE SCALE GENOMIC DNA]</scope>
    <source>
        <strain evidence="1 2">DSM 20314</strain>
    </source>
</reference>
<dbReference type="InterPro" id="IPR013382">
    <property type="entry name" value="CRISPR-assoc_prot_Cse2"/>
</dbReference>
<name>A0A837RCV7_LACPE</name>
<dbReference type="GeneID" id="49393797"/>
<dbReference type="RefSeq" id="WP_050338825.1">
    <property type="nucleotide sequence ID" value="NZ_AZCU01000003.1"/>
</dbReference>